<evidence type="ECO:0000313" key="1">
    <source>
        <dbReference type="EMBL" id="MDW8515777.1"/>
    </source>
</evidence>
<keyword evidence="2" id="KW-1185">Reference proteome</keyword>
<proteinExistence type="predicted"/>
<sequence>MAHLLAHSHYFFRIYLVHYGSASINDKKAGYSSLTTAASVEKEKAEEIEEKIKEQASFIGGVSEELGITADSEESEVMQIMHEMTHQKVRAQDKWGAVPLTNENVKKVIAIVEASSFEHKTDMLTILKRWENDNFSTVAEDHNFFWRLQGGNVGQAYGTLTIEEEQKFIENNFAE</sequence>
<organism evidence="1 2">
    <name type="scientific">Priestia flexa</name>
    <dbReference type="NCBI Taxonomy" id="86664"/>
    <lineage>
        <taxon>Bacteria</taxon>
        <taxon>Bacillati</taxon>
        <taxon>Bacillota</taxon>
        <taxon>Bacilli</taxon>
        <taxon>Bacillales</taxon>
        <taxon>Bacillaceae</taxon>
        <taxon>Priestia</taxon>
    </lineage>
</organism>
<dbReference type="InterPro" id="IPR046208">
    <property type="entry name" value="DUF6241"/>
</dbReference>
<protein>
    <submittedName>
        <fullName evidence="1">DUF6241 domain-containing protein</fullName>
    </submittedName>
</protein>
<reference evidence="2" key="1">
    <citation type="submission" date="2023-07" db="EMBL/GenBank/DDBJ databases">
        <title>Draft genomic sequences of Priestia flexa CCM isolated from the soil of an abandoned mine contaminated by free cyanide in the high Andean zone of Tacna, Peru.</title>
        <authorList>
            <person name="Caceda Quiroz C.J."/>
            <person name="Maraza Chooque G.J."/>
            <person name="Fora Quispe G.L."/>
            <person name="Carpio Mamani M."/>
        </authorList>
    </citation>
    <scope>NUCLEOTIDE SEQUENCE [LARGE SCALE GENOMIC DNA]</scope>
    <source>
        <strain evidence="2">CCM</strain>
    </source>
</reference>
<dbReference type="Pfam" id="PF19754">
    <property type="entry name" value="DUF6241"/>
    <property type="match status" value="1"/>
</dbReference>
<dbReference type="EMBL" id="JAWUZT010000013">
    <property type="protein sequence ID" value="MDW8515777.1"/>
    <property type="molecule type" value="Genomic_DNA"/>
</dbReference>
<accession>A0ABU4J465</accession>
<comment type="caution">
    <text evidence="1">The sequence shown here is derived from an EMBL/GenBank/DDBJ whole genome shotgun (WGS) entry which is preliminary data.</text>
</comment>
<dbReference type="Proteomes" id="UP001284771">
    <property type="component" value="Unassembled WGS sequence"/>
</dbReference>
<evidence type="ECO:0000313" key="2">
    <source>
        <dbReference type="Proteomes" id="UP001284771"/>
    </source>
</evidence>
<name>A0ABU4J465_9BACI</name>
<dbReference type="RefSeq" id="WP_318757329.1">
    <property type="nucleotide sequence ID" value="NZ_JAWUZT010000013.1"/>
</dbReference>
<gene>
    <name evidence="1" type="ORF">RIB56_06490</name>
</gene>